<accession>A0A383EL91</accession>
<keyword evidence="1" id="KW-0812">Transmembrane</keyword>
<feature type="non-terminal residue" evidence="2">
    <location>
        <position position="67"/>
    </location>
</feature>
<sequence>MRLLGRLVGVLIVLFALALVFVWIAVPLNVPWRSFLQQSGALPAWLDPPAMSADQVQGRLTVPEGYG</sequence>
<evidence type="ECO:0000256" key="1">
    <source>
        <dbReference type="SAM" id="Phobius"/>
    </source>
</evidence>
<feature type="transmembrane region" description="Helical" evidence="1">
    <location>
        <begin position="7"/>
        <end position="26"/>
    </location>
</feature>
<proteinExistence type="predicted"/>
<gene>
    <name evidence="2" type="ORF">METZ01_LOCUS510198</name>
</gene>
<name>A0A383EL91_9ZZZZ</name>
<reference evidence="2" key="1">
    <citation type="submission" date="2018-05" db="EMBL/GenBank/DDBJ databases">
        <authorList>
            <person name="Lanie J.A."/>
            <person name="Ng W.-L."/>
            <person name="Kazmierczak K.M."/>
            <person name="Andrzejewski T.M."/>
            <person name="Davidsen T.M."/>
            <person name="Wayne K.J."/>
            <person name="Tettelin H."/>
            <person name="Glass J.I."/>
            <person name="Rusch D."/>
            <person name="Podicherti R."/>
            <person name="Tsui H.-C.T."/>
            <person name="Winkler M.E."/>
        </authorList>
    </citation>
    <scope>NUCLEOTIDE SEQUENCE</scope>
</reference>
<dbReference type="AlphaFoldDB" id="A0A383EL91"/>
<keyword evidence="1" id="KW-1133">Transmembrane helix</keyword>
<evidence type="ECO:0000313" key="2">
    <source>
        <dbReference type="EMBL" id="SVE57344.1"/>
    </source>
</evidence>
<dbReference type="EMBL" id="UINC01226736">
    <property type="protein sequence ID" value="SVE57344.1"/>
    <property type="molecule type" value="Genomic_DNA"/>
</dbReference>
<protein>
    <submittedName>
        <fullName evidence="2">Uncharacterized protein</fullName>
    </submittedName>
</protein>
<organism evidence="2">
    <name type="scientific">marine metagenome</name>
    <dbReference type="NCBI Taxonomy" id="408172"/>
    <lineage>
        <taxon>unclassified sequences</taxon>
        <taxon>metagenomes</taxon>
        <taxon>ecological metagenomes</taxon>
    </lineage>
</organism>
<keyword evidence="1" id="KW-0472">Membrane</keyword>